<dbReference type="PROSITE" id="PS51257">
    <property type="entry name" value="PROKAR_LIPOPROTEIN"/>
    <property type="match status" value="1"/>
</dbReference>
<feature type="compositionally biased region" description="Low complexity" evidence="1">
    <location>
        <begin position="33"/>
        <end position="52"/>
    </location>
</feature>
<gene>
    <name evidence="2" type="ORF">P3W24_14570</name>
</gene>
<accession>A0ABT6BDK0</accession>
<evidence type="ECO:0000256" key="1">
    <source>
        <dbReference type="SAM" id="MobiDB-lite"/>
    </source>
</evidence>
<feature type="region of interest" description="Disordered" evidence="1">
    <location>
        <begin position="30"/>
        <end position="52"/>
    </location>
</feature>
<dbReference type="RefSeq" id="WP_320551487.1">
    <property type="nucleotide sequence ID" value="NZ_JAQLOK010000003.1"/>
</dbReference>
<proteinExistence type="predicted"/>
<protein>
    <recommendedName>
        <fullName evidence="4">PKD domain-containing protein</fullName>
    </recommendedName>
</protein>
<dbReference type="Proteomes" id="UP001528850">
    <property type="component" value="Unassembled WGS sequence"/>
</dbReference>
<sequence length="197" mass="19668">MKLSLRSSALATATVAGLLVLTACGKKDEQQNAPAAASTAPAAAATAPAHAATAPVVPAATTTAAAAPAAQPTAPAAPAAASESLKVESVTLGNAVGNDKKVAKAKTTFTPNEKTIYASVATDGTSAGATLNAKWTFQDGETATTVSDISQSISTDGPAVTTFKVQNPNEWPEGKYKVVVSLNGQAVGNESFEVKKK</sequence>
<evidence type="ECO:0000313" key="3">
    <source>
        <dbReference type="Proteomes" id="UP001528850"/>
    </source>
</evidence>
<dbReference type="EMBL" id="JARJJS010000004">
    <property type="protein sequence ID" value="MDF4026197.1"/>
    <property type="molecule type" value="Genomic_DNA"/>
</dbReference>
<reference evidence="2 3" key="1">
    <citation type="journal article" date="2024" name="Curr. Microbiol.">
        <title>Luteibacter sahnii sp. nov., A Novel Yellow-Colored Xanthomonadin Pigment Producing Probiotic Bacterium from Healthy Rice Seed Microbiome.</title>
        <authorList>
            <person name="Jaiswal G."/>
            <person name="Rana R."/>
            <person name="Nayak P.K."/>
            <person name="Chouhan R."/>
            <person name="Gandhi S.G."/>
            <person name="Patel H.K."/>
            <person name="Patil P.B."/>
        </authorList>
    </citation>
    <scope>NUCLEOTIDE SEQUENCE [LARGE SCALE GENOMIC DNA]</scope>
    <source>
        <strain evidence="2 3">PPL201</strain>
    </source>
</reference>
<evidence type="ECO:0008006" key="4">
    <source>
        <dbReference type="Google" id="ProtNLM"/>
    </source>
</evidence>
<keyword evidence="3" id="KW-1185">Reference proteome</keyword>
<name>A0ABT6BDK0_9GAMM</name>
<evidence type="ECO:0000313" key="2">
    <source>
        <dbReference type="EMBL" id="MDF4026197.1"/>
    </source>
</evidence>
<comment type="caution">
    <text evidence="2">The sequence shown here is derived from an EMBL/GenBank/DDBJ whole genome shotgun (WGS) entry which is preliminary data.</text>
</comment>
<organism evidence="2 3">
    <name type="scientific">Luteibacter sahnii</name>
    <dbReference type="NCBI Taxonomy" id="3021977"/>
    <lineage>
        <taxon>Bacteria</taxon>
        <taxon>Pseudomonadati</taxon>
        <taxon>Pseudomonadota</taxon>
        <taxon>Gammaproteobacteria</taxon>
        <taxon>Lysobacterales</taxon>
        <taxon>Rhodanobacteraceae</taxon>
        <taxon>Luteibacter</taxon>
    </lineage>
</organism>